<dbReference type="EnsemblMetazoa" id="BGLB000054-RA">
    <property type="protein sequence ID" value="BGLB000054-PA"/>
    <property type="gene ID" value="BGLB000054"/>
</dbReference>
<accession>A0A182YTQ8</accession>
<feature type="compositionally biased region" description="Polar residues" evidence="1">
    <location>
        <begin position="301"/>
        <end position="321"/>
    </location>
</feature>
<dbReference type="InterPro" id="IPR001370">
    <property type="entry name" value="BIR_rpt"/>
</dbReference>
<dbReference type="Proteomes" id="UP000076420">
    <property type="component" value="Unassembled WGS sequence"/>
</dbReference>
<dbReference type="Pfam" id="PF00653">
    <property type="entry name" value="BIR"/>
    <property type="match status" value="5"/>
</dbReference>
<name>A0A182YTQ8_BIOGL</name>
<dbReference type="GO" id="GO:0043066">
    <property type="term" value="P:negative regulation of apoptotic process"/>
    <property type="evidence" value="ECO:0007669"/>
    <property type="project" value="TreeGrafter"/>
</dbReference>
<reference evidence="2" key="1">
    <citation type="submission" date="2020-05" db="UniProtKB">
        <authorList>
            <consortium name="EnsemblMetazoa"/>
        </authorList>
    </citation>
    <scope>IDENTIFICATION</scope>
    <source>
        <strain evidence="2">BB02</strain>
    </source>
</reference>
<dbReference type="AlphaFoldDB" id="A0A182YTQ8"/>
<evidence type="ECO:0000313" key="3">
    <source>
        <dbReference type="Proteomes" id="UP000076420"/>
    </source>
</evidence>
<feature type="region of interest" description="Disordered" evidence="1">
    <location>
        <begin position="869"/>
        <end position="901"/>
    </location>
</feature>
<dbReference type="VEuPathDB" id="VectorBase:BGLAX_051336"/>
<feature type="compositionally biased region" description="Low complexity" evidence="1">
    <location>
        <begin position="363"/>
        <end position="380"/>
    </location>
</feature>
<dbReference type="Gene3D" id="1.10.1170.10">
    <property type="entry name" value="Inhibitor Of Apoptosis Protein (2mihbC-IAP-1), Chain A"/>
    <property type="match status" value="5"/>
</dbReference>
<protein>
    <submittedName>
        <fullName evidence="2">Uncharacterized protein</fullName>
    </submittedName>
</protein>
<sequence length="1011" mass="113587">MHLKKTSSSKIELVMAKEKYLTSMKSNHADNKLMPNGENENFERKGKDNLSQEKHVISSYTFNRQDMIQDCKSKDREGLPHCLGHQHELWKDLLSNGNFRLKPRNINVYIVDNVPRHPAHLGNIQWSWLVEEIWRIRTFSNYPQNAAKSAILLASDGFAYVGNGRDVDDSVICFFCESVKNKWQPLEDICEVHKQLSPNCSMVTHINCPNIPLKKNHDSSLFDKVFQIQKYHRNLNASENSIGIQDIEQDEEITAINRSNVPVSSQGVLEHTSSLAAPPNQSSRADDSSQSLSSAFPSVRESPSNAVSSIPTSVFNNSTTRGNTVLSTANNLVSDSSLVTVSTDTTVSLTDSAAPSTNTAVPSTDTAAGHSSATASTSNTVNQAVGNSSQNATKGNAGGPTYSELGIVTERPKRFEYAVLLKQMETFTSWPRDHHLRPKELAEAGFYYAGYGDCARCFYCGGGLRNWEDEDDVWVEHARWFPKCAYIRQQMGQVFVDIVQELNKTKDHISFKMVMEKIGDAASTFQRDSKDNPLKRDPAVKTIVDMGFPIAEVIAKAEAIKDDGNILSADKIYEKLVADNVKKSSSGLNISAATSSRKVPAAVVAKDIGYRDCARCFYCGGGLWNWDDVWVEHARWFPKCAYVRQKMGQVFVDIVQELNKTNDHITFKMVSEKMCAAASAFKVDNSLNYDHVIQQLVRMGFPISEVTAMAKAITVHGLKVLLTQGYELKYIYQMFVKYKINEKPSTNQLNQLGHPLHSSYTHVRTRLNTLQQYDDDPIRNKDIAKAGYFYKCEKKHLICHWCGKKIRALRRQENPFFEHARLVHDCGYINQLMGNFFVYFVKEAEINDDAASGIPDSASLYPTSFSHEANTTGTACPNYREQKSKGRIKARTSPENDEEDELDQELMRLVPCAVLENPQFSSTRSRRISFHGTVYEPLKHLLAKAGYFYDVSVGSMKCFCCGGEVKHFPDNVNIFIYHAQTFHECCYIMLAKDPYNSSHTSPNTDTGSTVQ</sequence>
<organism evidence="2 3">
    <name type="scientific">Biomphalaria glabrata</name>
    <name type="common">Bloodfluke planorb</name>
    <name type="synonym">Freshwater snail</name>
    <dbReference type="NCBI Taxonomy" id="6526"/>
    <lineage>
        <taxon>Eukaryota</taxon>
        <taxon>Metazoa</taxon>
        <taxon>Spiralia</taxon>
        <taxon>Lophotrochozoa</taxon>
        <taxon>Mollusca</taxon>
        <taxon>Gastropoda</taxon>
        <taxon>Heterobranchia</taxon>
        <taxon>Euthyneura</taxon>
        <taxon>Panpulmonata</taxon>
        <taxon>Hygrophila</taxon>
        <taxon>Lymnaeoidea</taxon>
        <taxon>Planorbidae</taxon>
        <taxon>Biomphalaria</taxon>
    </lineage>
</organism>
<evidence type="ECO:0000313" key="2">
    <source>
        <dbReference type="EnsemblMetazoa" id="BGLB000054-PA"/>
    </source>
</evidence>
<dbReference type="VEuPathDB" id="VectorBase:BGLAX_039613"/>
<dbReference type="CDD" id="cd00022">
    <property type="entry name" value="BIR"/>
    <property type="match status" value="1"/>
</dbReference>
<dbReference type="GO" id="GO:0061630">
    <property type="term" value="F:ubiquitin protein ligase activity"/>
    <property type="evidence" value="ECO:0007669"/>
    <property type="project" value="TreeGrafter"/>
</dbReference>
<feature type="compositionally biased region" description="Polar residues" evidence="1">
    <location>
        <begin position="381"/>
        <end position="394"/>
    </location>
</feature>
<dbReference type="PROSITE" id="PS50143">
    <property type="entry name" value="BIR_REPEAT_2"/>
    <property type="match status" value="5"/>
</dbReference>
<dbReference type="SUPFAM" id="SSF57924">
    <property type="entry name" value="Inhibitor of apoptosis (IAP) repeat"/>
    <property type="match status" value="5"/>
</dbReference>
<dbReference type="SMART" id="SM00238">
    <property type="entry name" value="BIR"/>
    <property type="match status" value="4"/>
</dbReference>
<evidence type="ECO:0000256" key="1">
    <source>
        <dbReference type="SAM" id="MobiDB-lite"/>
    </source>
</evidence>
<dbReference type="GO" id="GO:0031398">
    <property type="term" value="P:positive regulation of protein ubiquitination"/>
    <property type="evidence" value="ECO:0007669"/>
    <property type="project" value="TreeGrafter"/>
</dbReference>
<dbReference type="VEuPathDB" id="VectorBase:BGLAX_052471"/>
<proteinExistence type="predicted"/>
<dbReference type="VEuPathDB" id="VectorBase:BGLB017574"/>
<feature type="compositionally biased region" description="Polar residues" evidence="1">
    <location>
        <begin position="353"/>
        <end position="362"/>
    </location>
</feature>
<dbReference type="GO" id="GO:0005634">
    <property type="term" value="C:nucleus"/>
    <property type="evidence" value="ECO:0007669"/>
    <property type="project" value="TreeGrafter"/>
</dbReference>
<dbReference type="GO" id="GO:0051726">
    <property type="term" value="P:regulation of cell cycle"/>
    <property type="evidence" value="ECO:0007669"/>
    <property type="project" value="TreeGrafter"/>
</dbReference>
<dbReference type="VEuPathDB" id="VectorBase:BGLB000054"/>
<dbReference type="PANTHER" id="PTHR10044:SF139">
    <property type="entry name" value="DEATH-ASSOCIATED INHIBITOR OF APOPTOSIS 2"/>
    <property type="match status" value="1"/>
</dbReference>
<dbReference type="GO" id="GO:0043027">
    <property type="term" value="F:cysteine-type endopeptidase inhibitor activity involved in apoptotic process"/>
    <property type="evidence" value="ECO:0007669"/>
    <property type="project" value="TreeGrafter"/>
</dbReference>
<dbReference type="PANTHER" id="PTHR10044">
    <property type="entry name" value="INHIBITOR OF APOPTOSIS"/>
    <property type="match status" value="1"/>
</dbReference>
<feature type="region of interest" description="Disordered" evidence="1">
    <location>
        <begin position="267"/>
        <end position="321"/>
    </location>
</feature>
<feature type="region of interest" description="Disordered" evidence="1">
    <location>
        <begin position="28"/>
        <end position="48"/>
    </location>
</feature>
<feature type="region of interest" description="Disordered" evidence="1">
    <location>
        <begin position="349"/>
        <end position="405"/>
    </location>
</feature>
<dbReference type="InterPro" id="IPR050784">
    <property type="entry name" value="IAP"/>
</dbReference>
<dbReference type="VEuPathDB" id="VectorBase:BGLAX_046142"/>
<dbReference type="GO" id="GO:0005737">
    <property type="term" value="C:cytoplasm"/>
    <property type="evidence" value="ECO:0007669"/>
    <property type="project" value="TreeGrafter"/>
</dbReference>